<evidence type="ECO:0000256" key="1">
    <source>
        <dbReference type="SAM" id="Phobius"/>
    </source>
</evidence>
<keyword evidence="1" id="KW-0472">Membrane</keyword>
<gene>
    <name evidence="2" type="ORF">MNBD_GAMMA23-1087</name>
</gene>
<feature type="transmembrane region" description="Helical" evidence="1">
    <location>
        <begin position="231"/>
        <end position="251"/>
    </location>
</feature>
<reference evidence="2" key="1">
    <citation type="submission" date="2018-06" db="EMBL/GenBank/DDBJ databases">
        <authorList>
            <person name="Zhirakovskaya E."/>
        </authorList>
    </citation>
    <scope>NUCLEOTIDE SEQUENCE</scope>
</reference>
<keyword evidence="1" id="KW-0812">Transmembrane</keyword>
<feature type="transmembrane region" description="Helical" evidence="1">
    <location>
        <begin position="20"/>
        <end position="45"/>
    </location>
</feature>
<feature type="transmembrane region" description="Helical" evidence="1">
    <location>
        <begin position="263"/>
        <end position="288"/>
    </location>
</feature>
<protein>
    <recommendedName>
        <fullName evidence="3">DUF2232 domain-containing protein</fullName>
    </recommendedName>
</protein>
<name>A0A3B0ZQK1_9ZZZZ</name>
<evidence type="ECO:0008006" key="3">
    <source>
        <dbReference type="Google" id="ProtNLM"/>
    </source>
</evidence>
<feature type="transmembrane region" description="Helical" evidence="1">
    <location>
        <begin position="52"/>
        <end position="70"/>
    </location>
</feature>
<evidence type="ECO:0000313" key="2">
    <source>
        <dbReference type="EMBL" id="VAW93961.1"/>
    </source>
</evidence>
<feature type="transmembrane region" description="Helical" evidence="1">
    <location>
        <begin position="102"/>
        <end position="125"/>
    </location>
</feature>
<dbReference type="EMBL" id="UOFT01000035">
    <property type="protein sequence ID" value="VAW93961.1"/>
    <property type="molecule type" value="Genomic_DNA"/>
</dbReference>
<feature type="transmembrane region" description="Helical" evidence="1">
    <location>
        <begin position="76"/>
        <end position="95"/>
    </location>
</feature>
<proteinExistence type="predicted"/>
<feature type="transmembrane region" description="Helical" evidence="1">
    <location>
        <begin position="169"/>
        <end position="191"/>
    </location>
</feature>
<feature type="transmembrane region" description="Helical" evidence="1">
    <location>
        <begin position="203"/>
        <end position="225"/>
    </location>
</feature>
<keyword evidence="1" id="KW-1133">Transmembrane helix</keyword>
<sequence>MQAIAAFVLRGRNQAILSTIGFAVLALFFSPMGLFSAASIGLVTLVHGAKQGLMIVVIASVFMLAISSFTGQMGLGIEYVIFYWLPVWLLAQLLARRVSLSLVVLFAALIGLVAAIVMATLYVTYEAQWNKIILDNLLPAFKDAKMNLSEEELKTFILNIGKMVVNYGAAYWMLSMCASLFLARWWQALLFHPGGFGEEFRQLRFGVSTAIGTMLLIAVAISVSGGLLNQILVGSVGVVVLLFLLQGLAIAHSVAVIRKLKMVWLYLLYLLMIVLMPYELFLIAFIGLSDNWANYRARIKPV</sequence>
<organism evidence="2">
    <name type="scientific">hydrothermal vent metagenome</name>
    <dbReference type="NCBI Taxonomy" id="652676"/>
    <lineage>
        <taxon>unclassified sequences</taxon>
        <taxon>metagenomes</taxon>
        <taxon>ecological metagenomes</taxon>
    </lineage>
</organism>
<accession>A0A3B0ZQK1</accession>
<dbReference type="AlphaFoldDB" id="A0A3B0ZQK1"/>